<gene>
    <name evidence="1" type="ORF">cubi_01217</name>
</gene>
<protein>
    <submittedName>
        <fullName evidence="1">Uncharacterized protein</fullName>
    </submittedName>
</protein>
<dbReference type="AlphaFoldDB" id="A0A1J4MNB8"/>
<evidence type="ECO:0000313" key="1">
    <source>
        <dbReference type="EMBL" id="OII74373.1"/>
    </source>
</evidence>
<accession>A0A1J4MNB8</accession>
<comment type="caution">
    <text evidence="1">The sequence shown here is derived from an EMBL/GenBank/DDBJ whole genome shotgun (WGS) entry which is preliminary data.</text>
</comment>
<organism evidence="1 2">
    <name type="scientific">Cryptosporidium ubiquitum</name>
    <dbReference type="NCBI Taxonomy" id="857276"/>
    <lineage>
        <taxon>Eukaryota</taxon>
        <taxon>Sar</taxon>
        <taxon>Alveolata</taxon>
        <taxon>Apicomplexa</taxon>
        <taxon>Conoidasida</taxon>
        <taxon>Coccidia</taxon>
        <taxon>Eucoccidiorida</taxon>
        <taxon>Eimeriorina</taxon>
        <taxon>Cryptosporidiidae</taxon>
        <taxon>Cryptosporidium</taxon>
    </lineage>
</organism>
<proteinExistence type="predicted"/>
<dbReference type="GeneID" id="39978008"/>
<keyword evidence="2" id="KW-1185">Reference proteome</keyword>
<dbReference type="EMBL" id="LRBP01000012">
    <property type="protein sequence ID" value="OII74373.1"/>
    <property type="molecule type" value="Genomic_DNA"/>
</dbReference>
<evidence type="ECO:0000313" key="2">
    <source>
        <dbReference type="Proteomes" id="UP000186176"/>
    </source>
</evidence>
<dbReference type="OrthoDB" id="337589at2759"/>
<sequence length="698" mass="80936">MKPNLECKLLLKTNTYLPEIPNYWLDSTHFPIFDKNTNELKTQNIHVLDKVIDSTEIDNGPFISACYSEDGEILAVSNLEGIYLLGSYTRTCFAAIPFALLAKQLGVEDSKSLICNDVYIFEKNCLLGALFNDFLAFWDISSSKLISYECYVPKFIGSISTKDLLLHINEKQKCYNYLPAQYLNMVDPRDFENNKFVSVQGIKTLKSDNKEEISQADCKYTITIEFVVELHSSLPLIVQAKAKYNNQDIIANEFSNGSSKFHEFTIHSVSSIFPDHFLNNISTKYVDPGNNNKFVSLAVSEKEGRRIYSSFIIIGETNILLIFDEFKTILSLKAIPNYGKRHNKYLYSCKIHFNKDGDILIVQYSDRFSVYSLKEVDNSRENFEGNSDSNQVNNLSVAENYKDTEFDQEYLTEMGIESEKYIPKLKIKLLYSYSQVIQKEWITSISTYNEKVYDSFKTHNIQLYGPISQLYPCGVLAVTTISSNGQSFYYLMKICSNSDSRSYIPNAPNTKCDHFCNDNTGSNMIIWKVDLTKLNGVRKIIWQPGDSICLAIQFLEKLKNTKLMYDEYYEMNSTNMNVLNQLEKNNTFGKIFFIDSRCSNDDMLLWSRLMIDFTAIHRNKEYIEKEDEFDYKDKKENHSESSEIKKAYLDEYFKAASKPDTQQLNTYEKEMQKILEDLHEFNKNLDDNVYWFNKITEV</sequence>
<name>A0A1J4MNB8_9CRYT</name>
<reference evidence="1 2" key="1">
    <citation type="submission" date="2016-10" db="EMBL/GenBank/DDBJ databases">
        <title>Reductive evolution of mitochondrial metabolism and differential evolution of invasion-related proteins in Cryptosporidium.</title>
        <authorList>
            <person name="Liu S."/>
            <person name="Roellig D.M."/>
            <person name="Guo Y."/>
            <person name="Li N."/>
            <person name="Frace M.A."/>
            <person name="Tang K."/>
            <person name="Zhang L."/>
            <person name="Feng Y."/>
            <person name="Xiao L."/>
        </authorList>
    </citation>
    <scope>NUCLEOTIDE SEQUENCE [LARGE SCALE GENOMIC DNA]</scope>
    <source>
        <strain evidence="1">39726</strain>
    </source>
</reference>
<dbReference type="VEuPathDB" id="CryptoDB:cubi_01217"/>
<dbReference type="Proteomes" id="UP000186176">
    <property type="component" value="Unassembled WGS sequence"/>
</dbReference>
<dbReference type="RefSeq" id="XP_028875566.1">
    <property type="nucleotide sequence ID" value="XM_029018229.1"/>
</dbReference>